<dbReference type="RefSeq" id="XP_066719399.1">
    <property type="nucleotide sequence ID" value="XM_066855121.1"/>
</dbReference>
<accession>A0ABR1VYW0</accession>
<sequence>MDCELIFQSEEIHASDSYPEPIVNRELISDTAFPENPSLAWPHWDDQSDAISLSGTYDPDDAMERFTDKVEHCQALLEVYTDKKLTMDSDSINGFAGAMKVYCRHDPAFKTIQGIPIFDVSTAPTTSAEGMRKLLAFQNESLLDGFCWAHDRFWIKGVPARRNCFPSWTWAGWRSKASWSVLGGLEKRSAETYQALASKVWNGKMAAPQTA</sequence>
<dbReference type="GeneID" id="92088184"/>
<keyword evidence="2" id="KW-1185">Reference proteome</keyword>
<reference evidence="1 2" key="1">
    <citation type="submission" date="2023-01" db="EMBL/GenBank/DDBJ databases">
        <title>Analysis of 21 Apiospora genomes using comparative genomics revels a genus with tremendous synthesis potential of carbohydrate active enzymes and secondary metabolites.</title>
        <authorList>
            <person name="Sorensen T."/>
        </authorList>
    </citation>
    <scope>NUCLEOTIDE SEQUENCE [LARGE SCALE GENOMIC DNA]</scope>
    <source>
        <strain evidence="1 2">CBS 135458</strain>
    </source>
</reference>
<name>A0ABR1VYW0_9PEZI</name>
<proteinExistence type="predicted"/>
<organism evidence="1 2">
    <name type="scientific">Apiospora phragmitis</name>
    <dbReference type="NCBI Taxonomy" id="2905665"/>
    <lineage>
        <taxon>Eukaryota</taxon>
        <taxon>Fungi</taxon>
        <taxon>Dikarya</taxon>
        <taxon>Ascomycota</taxon>
        <taxon>Pezizomycotina</taxon>
        <taxon>Sordariomycetes</taxon>
        <taxon>Xylariomycetidae</taxon>
        <taxon>Amphisphaeriales</taxon>
        <taxon>Apiosporaceae</taxon>
        <taxon>Apiospora</taxon>
    </lineage>
</organism>
<evidence type="ECO:0000313" key="2">
    <source>
        <dbReference type="Proteomes" id="UP001480595"/>
    </source>
</evidence>
<dbReference type="EMBL" id="JAQQWL010000004">
    <property type="protein sequence ID" value="KAK8076440.1"/>
    <property type="molecule type" value="Genomic_DNA"/>
</dbReference>
<gene>
    <name evidence="1" type="ORF">PG994_003712</name>
</gene>
<evidence type="ECO:0000313" key="1">
    <source>
        <dbReference type="EMBL" id="KAK8076440.1"/>
    </source>
</evidence>
<comment type="caution">
    <text evidence="1">The sequence shown here is derived from an EMBL/GenBank/DDBJ whole genome shotgun (WGS) entry which is preliminary data.</text>
</comment>
<dbReference type="Proteomes" id="UP001480595">
    <property type="component" value="Unassembled WGS sequence"/>
</dbReference>
<protein>
    <submittedName>
        <fullName evidence="1">Uncharacterized protein</fullName>
    </submittedName>
</protein>